<evidence type="ECO:0000256" key="1">
    <source>
        <dbReference type="ARBA" id="ARBA00022679"/>
    </source>
</evidence>
<evidence type="ECO:0000313" key="8">
    <source>
        <dbReference type="Proteomes" id="UP000051870"/>
    </source>
</evidence>
<dbReference type="GO" id="GO:0030975">
    <property type="term" value="F:thiamine binding"/>
    <property type="evidence" value="ECO:0007669"/>
    <property type="project" value="InterPro"/>
</dbReference>
<dbReference type="EMBL" id="CYTW01000002">
    <property type="protein sequence ID" value="CUK01773.1"/>
    <property type="molecule type" value="Genomic_DNA"/>
</dbReference>
<dbReference type="GeneID" id="83881513"/>
<dbReference type="Pfam" id="PF04263">
    <property type="entry name" value="TPK_catalytic"/>
    <property type="match status" value="1"/>
</dbReference>
<dbReference type="NCBIfam" id="TIGR01378">
    <property type="entry name" value="thi_PPkinase"/>
    <property type="match status" value="1"/>
</dbReference>
<dbReference type="InterPro" id="IPR007373">
    <property type="entry name" value="Thiamin_PyroPKinase_B1-bd"/>
</dbReference>
<dbReference type="EC" id="2.7.6.2" evidence="5"/>
<dbReference type="InterPro" id="IPR007371">
    <property type="entry name" value="TPK_catalytic"/>
</dbReference>
<dbReference type="InterPro" id="IPR053149">
    <property type="entry name" value="TPK"/>
</dbReference>
<accession>A0A0P1IAK9</accession>
<name>A0A0P1IAK9_9RHOB</name>
<dbReference type="GO" id="GO:0016301">
    <property type="term" value="F:kinase activity"/>
    <property type="evidence" value="ECO:0007669"/>
    <property type="project" value="UniProtKB-KW"/>
</dbReference>
<dbReference type="CDD" id="cd07995">
    <property type="entry name" value="TPK"/>
    <property type="match status" value="1"/>
</dbReference>
<keyword evidence="2" id="KW-0547">Nucleotide-binding</keyword>
<keyword evidence="4" id="KW-0067">ATP-binding</keyword>
<dbReference type="SUPFAM" id="SSF63999">
    <property type="entry name" value="Thiamin pyrophosphokinase, catalytic domain"/>
    <property type="match status" value="1"/>
</dbReference>
<dbReference type="SMART" id="SM00983">
    <property type="entry name" value="TPK_B1_binding"/>
    <property type="match status" value="1"/>
</dbReference>
<dbReference type="PANTHER" id="PTHR41299">
    <property type="entry name" value="THIAMINE PYROPHOSPHOKINASE"/>
    <property type="match status" value="1"/>
</dbReference>
<dbReference type="Gene3D" id="3.40.50.10240">
    <property type="entry name" value="Thiamin pyrophosphokinase, catalytic domain"/>
    <property type="match status" value="1"/>
</dbReference>
<evidence type="ECO:0000256" key="2">
    <source>
        <dbReference type="ARBA" id="ARBA00022741"/>
    </source>
</evidence>
<dbReference type="GO" id="GO:0005524">
    <property type="term" value="F:ATP binding"/>
    <property type="evidence" value="ECO:0007669"/>
    <property type="project" value="UniProtKB-KW"/>
</dbReference>
<evidence type="ECO:0000259" key="6">
    <source>
        <dbReference type="SMART" id="SM00983"/>
    </source>
</evidence>
<dbReference type="Pfam" id="PF04265">
    <property type="entry name" value="TPK_B1_binding"/>
    <property type="match status" value="1"/>
</dbReference>
<dbReference type="SUPFAM" id="SSF63862">
    <property type="entry name" value="Thiamin pyrophosphokinase, substrate-binding domain"/>
    <property type="match status" value="1"/>
</dbReference>
<reference evidence="8" key="1">
    <citation type="submission" date="2015-09" db="EMBL/GenBank/DDBJ databases">
        <authorList>
            <person name="Rodrigo-Torres Lidia"/>
            <person name="Arahal R.David."/>
        </authorList>
    </citation>
    <scope>NUCLEOTIDE SEQUENCE [LARGE SCALE GENOMIC DNA]</scope>
    <source>
        <strain evidence="8">CECT 7735</strain>
    </source>
</reference>
<dbReference type="GO" id="GO:0009229">
    <property type="term" value="P:thiamine diphosphate biosynthetic process"/>
    <property type="evidence" value="ECO:0007669"/>
    <property type="project" value="InterPro"/>
</dbReference>
<dbReference type="AlphaFoldDB" id="A0A0P1IAK9"/>
<dbReference type="GO" id="GO:0004788">
    <property type="term" value="F:thiamine diphosphokinase activity"/>
    <property type="evidence" value="ECO:0007669"/>
    <property type="project" value="UniProtKB-UniRule"/>
</dbReference>
<evidence type="ECO:0000256" key="5">
    <source>
        <dbReference type="NCBIfam" id="TIGR01378"/>
    </source>
</evidence>
<proteinExistence type="predicted"/>
<dbReference type="Proteomes" id="UP000051870">
    <property type="component" value="Unassembled WGS sequence"/>
</dbReference>
<feature type="domain" description="Thiamin pyrophosphokinase thiamin-binding" evidence="6">
    <location>
        <begin position="142"/>
        <end position="214"/>
    </location>
</feature>
<dbReference type="PANTHER" id="PTHR41299:SF1">
    <property type="entry name" value="THIAMINE PYROPHOSPHOKINASE"/>
    <property type="match status" value="1"/>
</dbReference>
<dbReference type="GO" id="GO:0006772">
    <property type="term" value="P:thiamine metabolic process"/>
    <property type="evidence" value="ECO:0007669"/>
    <property type="project" value="UniProtKB-UniRule"/>
</dbReference>
<evidence type="ECO:0000313" key="7">
    <source>
        <dbReference type="EMBL" id="CUK01773.1"/>
    </source>
</evidence>
<dbReference type="RefSeq" id="WP_233488311.1">
    <property type="nucleotide sequence ID" value="NZ_CYTW01000002.1"/>
</dbReference>
<dbReference type="InterPro" id="IPR036759">
    <property type="entry name" value="TPK_catalytic_sf"/>
</dbReference>
<keyword evidence="1 7" id="KW-0808">Transferase</keyword>
<evidence type="ECO:0000256" key="3">
    <source>
        <dbReference type="ARBA" id="ARBA00022777"/>
    </source>
</evidence>
<sequence length="239" mass="25598">MWQVSKIGVKPRMSAGIVYSEEPVTLVGAGILGENDLDLCLGRAPTLVAADGGVLHCLPKGILPFRIIGDFDSLPADILASLPDENLLRVTEQDSTDFDKALRHIEAPLVLGVGFSGARIDHQLACYNALLRHPNRRCVLISDTDIVFLCPPELQLDLDDGQRFSIFPMGPVQGTSKGLRWPIDGLHFAPDGQIGTSNEVVGPVTITADSAKMLLILPRTCLDQAVTALAAQPGSWSAL</sequence>
<protein>
    <recommendedName>
        <fullName evidence="5">Thiamine diphosphokinase</fullName>
        <ecNumber evidence="5">2.7.6.2</ecNumber>
    </recommendedName>
</protein>
<dbReference type="InterPro" id="IPR006282">
    <property type="entry name" value="Thi_PPkinase"/>
</dbReference>
<dbReference type="InterPro" id="IPR036371">
    <property type="entry name" value="TPK_B1-bd_sf"/>
</dbReference>
<keyword evidence="3 7" id="KW-0418">Kinase</keyword>
<dbReference type="STRING" id="1715693.PH7735_02494"/>
<evidence type="ECO:0000256" key="4">
    <source>
        <dbReference type="ARBA" id="ARBA00022840"/>
    </source>
</evidence>
<gene>
    <name evidence="7" type="primary">thiN</name>
    <name evidence="7" type="ORF">PH7735_02494</name>
</gene>
<organism evidence="7 8">
    <name type="scientific">Shimia thalassica</name>
    <dbReference type="NCBI Taxonomy" id="1715693"/>
    <lineage>
        <taxon>Bacteria</taxon>
        <taxon>Pseudomonadati</taxon>
        <taxon>Pseudomonadota</taxon>
        <taxon>Alphaproteobacteria</taxon>
        <taxon>Rhodobacterales</taxon>
        <taxon>Roseobacteraceae</taxon>
    </lineage>
</organism>
<keyword evidence="8" id="KW-1185">Reference proteome</keyword>